<proteinExistence type="predicted"/>
<dbReference type="Proteomes" id="UP000559885">
    <property type="component" value="Unassembled WGS sequence"/>
</dbReference>
<evidence type="ECO:0000313" key="2">
    <source>
        <dbReference type="Proteomes" id="UP000559885"/>
    </source>
</evidence>
<dbReference type="EMBL" id="JAARRM010000006">
    <property type="protein sequence ID" value="MBC1522328.1"/>
    <property type="molecule type" value="Genomic_DNA"/>
</dbReference>
<dbReference type="InterPro" id="IPR014710">
    <property type="entry name" value="RmlC-like_jellyroll"/>
</dbReference>
<evidence type="ECO:0000313" key="1">
    <source>
        <dbReference type="EMBL" id="MBC1522328.1"/>
    </source>
</evidence>
<protein>
    <submittedName>
        <fullName evidence="1">Crp/Fnr family transcriptional regulator</fullName>
    </submittedName>
</protein>
<dbReference type="RefSeq" id="WP_185374818.1">
    <property type="nucleotide sequence ID" value="NZ_JAARRM010000006.1"/>
</dbReference>
<name>A0A841ZSU2_9LIST</name>
<comment type="caution">
    <text evidence="1">The sequence shown here is derived from an EMBL/GenBank/DDBJ whole genome shotgun (WGS) entry which is preliminary data.</text>
</comment>
<gene>
    <name evidence="1" type="ORF">HB912_11790</name>
</gene>
<sequence>MNYTEYHELIQKEDMLDEYINKNIPFRNIQLKKREELVLTSNETTYVASGTIGQLHPIKENFIFNLSTSGNFIMLLTSEDYIYSKVYKVMAIEDADLNIFNTSNILDFLDSNQFLSDFLYEQLKKETAILESNINLAVRSSRDKVLFTLQLIATKCGVINTGNPNWVVLPKWVRIKLLAKMSNTSISMTSQSVKQLSDEGILSNSTLESNWRLNVGK</sequence>
<reference evidence="1 2" key="1">
    <citation type="submission" date="2020-03" db="EMBL/GenBank/DDBJ databases">
        <title>Soil Listeria distribution.</title>
        <authorList>
            <person name="Liao J."/>
            <person name="Wiedmann M."/>
        </authorList>
    </citation>
    <scope>NUCLEOTIDE SEQUENCE [LARGE SCALE GENOMIC DNA]</scope>
    <source>
        <strain evidence="1 2">FSL L7-1507</strain>
    </source>
</reference>
<dbReference type="AlphaFoldDB" id="A0A841ZSU2"/>
<organism evidence="1 2">
    <name type="scientific">Listeria aquatica</name>
    <dbReference type="NCBI Taxonomy" id="1494960"/>
    <lineage>
        <taxon>Bacteria</taxon>
        <taxon>Bacillati</taxon>
        <taxon>Bacillota</taxon>
        <taxon>Bacilli</taxon>
        <taxon>Bacillales</taxon>
        <taxon>Listeriaceae</taxon>
        <taxon>Listeria</taxon>
    </lineage>
</organism>
<accession>A0A841ZSU2</accession>
<dbReference type="Gene3D" id="2.60.120.10">
    <property type="entry name" value="Jelly Rolls"/>
    <property type="match status" value="1"/>
</dbReference>